<comment type="catalytic activity">
    <reaction evidence="15">
        <text>phosphoenolpyruvate + UDP-N-acetyl-alpha-D-glucosamine = UDP-N-acetyl-3-O-(1-carboxyvinyl)-alpha-D-glucosamine + phosphate</text>
        <dbReference type="Rhea" id="RHEA:18681"/>
        <dbReference type="ChEBI" id="CHEBI:43474"/>
        <dbReference type="ChEBI" id="CHEBI:57705"/>
        <dbReference type="ChEBI" id="CHEBI:58702"/>
        <dbReference type="ChEBI" id="CHEBI:68483"/>
        <dbReference type="EC" id="2.5.1.7"/>
    </reaction>
</comment>
<evidence type="ECO:0000256" key="8">
    <source>
        <dbReference type="ARBA" id="ARBA00023306"/>
    </source>
</evidence>
<evidence type="ECO:0000256" key="6">
    <source>
        <dbReference type="ARBA" id="ARBA00022960"/>
    </source>
</evidence>
<comment type="subcellular location">
    <subcellularLocation>
        <location evidence="1">Cytoplasm</location>
    </subcellularLocation>
</comment>
<sequence>MDKIVIEGRRPLSGTVKISGAKNAVLPIMTAALISSGISRITRVPKLRDTYTMIKLLEIVGANVEFTGNTLEIDSTTVDNPEAPYDLVKTMRASFYILGPLMARFGRVRVSMPGGCAWG</sequence>
<dbReference type="GO" id="GO:0008360">
    <property type="term" value="P:regulation of cell shape"/>
    <property type="evidence" value="ECO:0007669"/>
    <property type="project" value="UniProtKB-KW"/>
</dbReference>
<evidence type="ECO:0000256" key="3">
    <source>
        <dbReference type="ARBA" id="ARBA00022490"/>
    </source>
</evidence>
<evidence type="ECO:0000256" key="10">
    <source>
        <dbReference type="ARBA" id="ARBA00038367"/>
    </source>
</evidence>
<dbReference type="PANTHER" id="PTHR43783">
    <property type="entry name" value="UDP-N-ACETYLGLUCOSAMINE 1-CARBOXYVINYLTRANSFERASE"/>
    <property type="match status" value="1"/>
</dbReference>
<dbReference type="GO" id="GO:0009252">
    <property type="term" value="P:peptidoglycan biosynthetic process"/>
    <property type="evidence" value="ECO:0007669"/>
    <property type="project" value="UniProtKB-KW"/>
</dbReference>
<evidence type="ECO:0000259" key="16">
    <source>
        <dbReference type="Pfam" id="PF00275"/>
    </source>
</evidence>
<accession>A0A382SIF9</accession>
<keyword evidence="3" id="KW-0963">Cytoplasm</keyword>
<dbReference type="GO" id="GO:0051301">
    <property type="term" value="P:cell division"/>
    <property type="evidence" value="ECO:0007669"/>
    <property type="project" value="UniProtKB-KW"/>
</dbReference>
<dbReference type="InterPro" id="IPR001986">
    <property type="entry name" value="Enolpyruvate_Tfrase_dom"/>
</dbReference>
<feature type="domain" description="Enolpyruvate transferase" evidence="16">
    <location>
        <begin position="7"/>
        <end position="117"/>
    </location>
</feature>
<comment type="similarity">
    <text evidence="10">Belongs to the EPSP synthase family. MurA subfamily.</text>
</comment>
<protein>
    <recommendedName>
        <fullName evidence="12">UDP-N-acetylglucosamine 1-carboxyvinyltransferase</fullName>
        <ecNumber evidence="11">2.5.1.7</ecNumber>
    </recommendedName>
    <alternativeName>
        <fullName evidence="13">Enoylpyruvate transferase</fullName>
    </alternativeName>
    <alternativeName>
        <fullName evidence="14">UDP-N-acetylglucosamine enolpyruvyl transferase</fullName>
    </alternativeName>
</protein>
<keyword evidence="6" id="KW-0133">Cell shape</keyword>
<keyword evidence="7" id="KW-0573">Peptidoglycan synthesis</keyword>
<name>A0A382SIF9_9ZZZZ</name>
<keyword evidence="8" id="KW-0131">Cell cycle</keyword>
<feature type="non-terminal residue" evidence="17">
    <location>
        <position position="119"/>
    </location>
</feature>
<reference evidence="17" key="1">
    <citation type="submission" date="2018-05" db="EMBL/GenBank/DDBJ databases">
        <authorList>
            <person name="Lanie J.A."/>
            <person name="Ng W.-L."/>
            <person name="Kazmierczak K.M."/>
            <person name="Andrzejewski T.M."/>
            <person name="Davidsen T.M."/>
            <person name="Wayne K.J."/>
            <person name="Tettelin H."/>
            <person name="Glass J.I."/>
            <person name="Rusch D."/>
            <person name="Podicherti R."/>
            <person name="Tsui H.-C.T."/>
            <person name="Winkler M.E."/>
        </authorList>
    </citation>
    <scope>NUCLEOTIDE SEQUENCE</scope>
</reference>
<comment type="pathway">
    <text evidence="2">Cell wall biogenesis; peptidoglycan biosynthesis.</text>
</comment>
<organism evidence="17">
    <name type="scientific">marine metagenome</name>
    <dbReference type="NCBI Taxonomy" id="408172"/>
    <lineage>
        <taxon>unclassified sequences</taxon>
        <taxon>metagenomes</taxon>
        <taxon>ecological metagenomes</taxon>
    </lineage>
</organism>
<keyword evidence="5" id="KW-0808">Transferase</keyword>
<dbReference type="GO" id="GO:0071555">
    <property type="term" value="P:cell wall organization"/>
    <property type="evidence" value="ECO:0007669"/>
    <property type="project" value="UniProtKB-KW"/>
</dbReference>
<evidence type="ECO:0000256" key="15">
    <source>
        <dbReference type="ARBA" id="ARBA00047527"/>
    </source>
</evidence>
<dbReference type="InterPro" id="IPR013792">
    <property type="entry name" value="RNA3'P_cycl/enolpyr_Trfase_a/b"/>
</dbReference>
<evidence type="ECO:0000256" key="9">
    <source>
        <dbReference type="ARBA" id="ARBA00023316"/>
    </source>
</evidence>
<evidence type="ECO:0000256" key="7">
    <source>
        <dbReference type="ARBA" id="ARBA00022984"/>
    </source>
</evidence>
<dbReference type="InterPro" id="IPR036968">
    <property type="entry name" value="Enolpyruvate_Tfrase_sf"/>
</dbReference>
<evidence type="ECO:0000256" key="11">
    <source>
        <dbReference type="ARBA" id="ARBA00039108"/>
    </source>
</evidence>
<evidence type="ECO:0000256" key="12">
    <source>
        <dbReference type="ARBA" id="ARBA00039754"/>
    </source>
</evidence>
<evidence type="ECO:0000256" key="4">
    <source>
        <dbReference type="ARBA" id="ARBA00022618"/>
    </source>
</evidence>
<evidence type="ECO:0000256" key="1">
    <source>
        <dbReference type="ARBA" id="ARBA00004496"/>
    </source>
</evidence>
<evidence type="ECO:0000256" key="14">
    <source>
        <dbReference type="ARBA" id="ARBA00042842"/>
    </source>
</evidence>
<dbReference type="InterPro" id="IPR050068">
    <property type="entry name" value="MurA_subfamily"/>
</dbReference>
<dbReference type="EMBL" id="UINC01128923">
    <property type="protein sequence ID" value="SVD08987.1"/>
    <property type="molecule type" value="Genomic_DNA"/>
</dbReference>
<dbReference type="AlphaFoldDB" id="A0A382SIF9"/>
<evidence type="ECO:0000256" key="13">
    <source>
        <dbReference type="ARBA" id="ARBA00042443"/>
    </source>
</evidence>
<evidence type="ECO:0000313" key="17">
    <source>
        <dbReference type="EMBL" id="SVD08987.1"/>
    </source>
</evidence>
<proteinExistence type="inferred from homology"/>
<dbReference type="PANTHER" id="PTHR43783:SF1">
    <property type="entry name" value="UDP-N-ACETYLGLUCOSAMINE 1-CARBOXYVINYLTRANSFERASE"/>
    <property type="match status" value="1"/>
</dbReference>
<dbReference type="GO" id="GO:0005737">
    <property type="term" value="C:cytoplasm"/>
    <property type="evidence" value="ECO:0007669"/>
    <property type="project" value="UniProtKB-SubCell"/>
</dbReference>
<dbReference type="EC" id="2.5.1.7" evidence="11"/>
<dbReference type="SUPFAM" id="SSF55205">
    <property type="entry name" value="EPT/RTPC-like"/>
    <property type="match status" value="1"/>
</dbReference>
<evidence type="ECO:0000256" key="2">
    <source>
        <dbReference type="ARBA" id="ARBA00004752"/>
    </source>
</evidence>
<dbReference type="GO" id="GO:0008760">
    <property type="term" value="F:UDP-N-acetylglucosamine 1-carboxyvinyltransferase activity"/>
    <property type="evidence" value="ECO:0007669"/>
    <property type="project" value="UniProtKB-EC"/>
</dbReference>
<dbReference type="Gene3D" id="3.65.10.10">
    <property type="entry name" value="Enolpyruvate transferase domain"/>
    <property type="match status" value="2"/>
</dbReference>
<dbReference type="Pfam" id="PF00275">
    <property type="entry name" value="EPSP_synthase"/>
    <property type="match status" value="1"/>
</dbReference>
<gene>
    <name evidence="17" type="ORF">METZ01_LOCUS361841</name>
</gene>
<evidence type="ECO:0000256" key="5">
    <source>
        <dbReference type="ARBA" id="ARBA00022679"/>
    </source>
</evidence>
<keyword evidence="4" id="KW-0132">Cell division</keyword>
<keyword evidence="9" id="KW-0961">Cell wall biogenesis/degradation</keyword>